<dbReference type="InterPro" id="IPR036047">
    <property type="entry name" value="F-box-like_dom_sf"/>
</dbReference>
<feature type="compositionally biased region" description="Basic and acidic residues" evidence="2">
    <location>
        <begin position="367"/>
        <end position="381"/>
    </location>
</feature>
<evidence type="ECO:0000256" key="2">
    <source>
        <dbReference type="SAM" id="MobiDB-lite"/>
    </source>
</evidence>
<evidence type="ECO:0000259" key="3">
    <source>
        <dbReference type="PROSITE" id="PS50181"/>
    </source>
</evidence>
<feature type="domain" description="F-box" evidence="3">
    <location>
        <begin position="104"/>
        <end position="150"/>
    </location>
</feature>
<dbReference type="Pfam" id="PF02493">
    <property type="entry name" value="MORN"/>
    <property type="match status" value="3"/>
</dbReference>
<evidence type="ECO:0000313" key="4">
    <source>
        <dbReference type="EMBL" id="AVK75987.1"/>
    </source>
</evidence>
<dbReference type="PROSITE" id="PS50181">
    <property type="entry name" value="FBOX"/>
    <property type="match status" value="1"/>
</dbReference>
<accession>A0A2U7UC01</accession>
<name>A0A2U7UC01_9VIRU</name>
<feature type="compositionally biased region" description="Low complexity" evidence="2">
    <location>
        <begin position="383"/>
        <end position="392"/>
    </location>
</feature>
<proteinExistence type="predicted"/>
<dbReference type="SMART" id="SM00698">
    <property type="entry name" value="MORN"/>
    <property type="match status" value="3"/>
</dbReference>
<gene>
    <name evidence="4" type="ORF">pneo_cds_380</name>
</gene>
<organism evidence="4">
    <name type="scientific">Pandoravirus neocaledonia</name>
    <dbReference type="NCBI Taxonomy" id="2107708"/>
    <lineage>
        <taxon>Viruses</taxon>
        <taxon>Pandoravirus</taxon>
    </lineage>
</organism>
<feature type="region of interest" description="Disordered" evidence="2">
    <location>
        <begin position="42"/>
        <end position="71"/>
    </location>
</feature>
<reference evidence="4" key="1">
    <citation type="journal article" date="2018" name="Nat. Commun.">
        <title>Diversity and evolution of the emerging Pandoraviridae family.</title>
        <authorList>
            <person name="Legendre M."/>
            <person name="Fabre E."/>
            <person name="Poirot O."/>
            <person name="Jeudy S."/>
            <person name="Lartigue A."/>
            <person name="Alempic J.M."/>
            <person name="Beucher L."/>
            <person name="Philippe N."/>
            <person name="Bertaux L."/>
            <person name="Christo-Foroux E."/>
            <person name="Labadie K."/>
            <person name="Coute Y."/>
            <person name="Abergel C."/>
            <person name="Claverie J.M."/>
        </authorList>
    </citation>
    <scope>NUCLEOTIDE SEQUENCE [LARGE SCALE GENOMIC DNA]</scope>
    <source>
        <strain evidence="4">Neocaledonia</strain>
    </source>
</reference>
<dbReference type="InterPro" id="IPR001810">
    <property type="entry name" value="F-box_dom"/>
</dbReference>
<dbReference type="Gene3D" id="1.20.1280.50">
    <property type="match status" value="1"/>
</dbReference>
<protein>
    <submittedName>
        <fullName evidence="4">F-box domain containing protein</fullName>
    </submittedName>
</protein>
<dbReference type="InterPro" id="IPR003409">
    <property type="entry name" value="MORN"/>
</dbReference>
<feature type="compositionally biased region" description="Basic and acidic residues" evidence="2">
    <location>
        <begin position="435"/>
        <end position="460"/>
    </location>
</feature>
<dbReference type="GeneID" id="36842700"/>
<feature type="region of interest" description="Disordered" evidence="2">
    <location>
        <begin position="367"/>
        <end position="398"/>
    </location>
</feature>
<dbReference type="Pfam" id="PF12937">
    <property type="entry name" value="F-box-like"/>
    <property type="match status" value="1"/>
</dbReference>
<dbReference type="SUPFAM" id="SSF81383">
    <property type="entry name" value="F-box domain"/>
    <property type="match status" value="1"/>
</dbReference>
<dbReference type="Gene3D" id="2.20.110.10">
    <property type="entry name" value="Histone H3 K4-specific methyltransferase SET7/9 N-terminal domain"/>
    <property type="match status" value="1"/>
</dbReference>
<dbReference type="PANTHER" id="PTHR43215:SF14">
    <property type="entry name" value="RADIAL SPOKE HEAD 1 HOMOLOG"/>
    <property type="match status" value="1"/>
</dbReference>
<evidence type="ECO:0000256" key="1">
    <source>
        <dbReference type="ARBA" id="ARBA00022737"/>
    </source>
</evidence>
<dbReference type="RefSeq" id="YP_009481990.1">
    <property type="nucleotide sequence ID" value="NC_037666.1"/>
</dbReference>
<dbReference type="PANTHER" id="PTHR43215">
    <property type="entry name" value="RADIAL SPOKE HEAD 1 HOMOLOG"/>
    <property type="match status" value="1"/>
</dbReference>
<dbReference type="SUPFAM" id="SSF82185">
    <property type="entry name" value="Histone H3 K4-specific methyltransferase SET7/9 N-terminal domain"/>
    <property type="match status" value="1"/>
</dbReference>
<dbReference type="Proteomes" id="UP000249287">
    <property type="component" value="Segment"/>
</dbReference>
<feature type="region of interest" description="Disordered" evidence="2">
    <location>
        <begin position="434"/>
        <end position="469"/>
    </location>
</feature>
<sequence>MHDPLSAIAQLAVRDVPRRRLRPSDFDAVDLDDDRAVHARTRRRLDSGGAPRWKRKRVDDTLPPQKSVDAATGAPADVDAIVTLMRKRLCVRESDAEDVHATQGGLFALLPDELVIEVMFFCGPRSLGRLACASARLADLAADNSLWRRLYARAFPLCTRSGLACLADAVDAWHFASDDGAIDGLDHGPAAGDMCLRYQQGVHGDAEPCCDGPACGSEREAGDRRNTRSKCASRSALLSRWWNLRCARLTRLAADRVTGAGAPLAHSGCRHVPPSLVRARGYRWAYAMAGLMPLVRKTRHEAGHAHRIVHRGPPDGLAVQCEMCLAPGRPCGLVTWRWGRFNDCFLSGLGTEATSLASSLDQDAYDHQDYNHRQGGGDHRNHNNNNNNNNNNMTGAPLTGATTVVAGFWADGMPHATHVRRDAHGEIVIGTVAPDHFEPSRPEPMDEDRTTVTHDRNSDRDDGDDSDGDGGIYIAGAFAHTPSVIYYACDDPSHGAWCYEGERLGGRRHGYGTLSCEASPAPTYEGDWRDDAWHGRGTLKARDGIKTFEGRFVRGRPRGRGVLYLRDGLRVEASWHALPDGTVAPRHIGHVVYANGDRVLCDWGRSKAGSDVCGSVTVRGFRFADDDNALAPAHKKARDDSGVAVFAGREVGTEWGPWPTECADEPTIVDVRTTLGLLPAQSGGDPGFCRQAWRVILPVVFWPPTRHPLEPLFARYVDEDRIGWRGCRTRAPRPADPPDPCAL</sequence>
<keyword evidence="1" id="KW-0677">Repeat</keyword>
<dbReference type="KEGG" id="vg:36842700"/>
<dbReference type="EMBL" id="MG011690">
    <property type="protein sequence ID" value="AVK75987.1"/>
    <property type="molecule type" value="Genomic_DNA"/>
</dbReference>